<dbReference type="InterPro" id="IPR052345">
    <property type="entry name" value="Rad_response_metalloprotease"/>
</dbReference>
<comment type="similarity">
    <text evidence="1">Belongs to the short-chain fatty acyl-CoA assimilation regulator (ScfR) family.</text>
</comment>
<comment type="caution">
    <text evidence="3">The sequence shown here is derived from an EMBL/GenBank/DDBJ whole genome shotgun (WGS) entry which is preliminary data.</text>
</comment>
<dbReference type="InterPro" id="IPR001387">
    <property type="entry name" value="Cro/C1-type_HTH"/>
</dbReference>
<dbReference type="PANTHER" id="PTHR43236:SF2">
    <property type="entry name" value="BLL0069 PROTEIN"/>
    <property type="match status" value="1"/>
</dbReference>
<dbReference type="SMART" id="SM00530">
    <property type="entry name" value="HTH_XRE"/>
    <property type="match status" value="1"/>
</dbReference>
<feature type="domain" description="HTH cro/C1-type" evidence="2">
    <location>
        <begin position="10"/>
        <end position="64"/>
    </location>
</feature>
<evidence type="ECO:0000256" key="1">
    <source>
        <dbReference type="ARBA" id="ARBA00007227"/>
    </source>
</evidence>
<reference evidence="3 4" key="1">
    <citation type="submission" date="2018-05" db="EMBL/GenBank/DDBJ databases">
        <title>Genomic Encyclopedia of Type Strains, Phase IV (KMG-IV): sequencing the most valuable type-strain genomes for metagenomic binning, comparative biology and taxonomic classification.</title>
        <authorList>
            <person name="Goeker M."/>
        </authorList>
    </citation>
    <scope>NUCLEOTIDE SEQUENCE [LARGE SCALE GENOMIC DNA]</scope>
    <source>
        <strain evidence="3 4">DSM 3183</strain>
    </source>
</reference>
<dbReference type="GO" id="GO:0003677">
    <property type="term" value="F:DNA binding"/>
    <property type="evidence" value="ECO:0007669"/>
    <property type="project" value="InterPro"/>
</dbReference>
<protein>
    <submittedName>
        <fullName evidence="3">Zn-dependent peptidase ImmA (M78 family)</fullName>
    </submittedName>
</protein>
<evidence type="ECO:0000313" key="4">
    <source>
        <dbReference type="Proteomes" id="UP000248014"/>
    </source>
</evidence>
<evidence type="ECO:0000259" key="2">
    <source>
        <dbReference type="PROSITE" id="PS50943"/>
    </source>
</evidence>
<dbReference type="EMBL" id="QJJM01000024">
    <property type="protein sequence ID" value="PXW67847.1"/>
    <property type="molecule type" value="Genomic_DNA"/>
</dbReference>
<accession>A0A2V3UNS2</accession>
<dbReference type="PANTHER" id="PTHR43236">
    <property type="entry name" value="ANTITOXIN HIGA1"/>
    <property type="match status" value="1"/>
</dbReference>
<dbReference type="InterPro" id="IPR010359">
    <property type="entry name" value="IrrE_HExxH"/>
</dbReference>
<dbReference type="Proteomes" id="UP000248014">
    <property type="component" value="Unassembled WGS sequence"/>
</dbReference>
<name>A0A2V3UNS2_9SPHN</name>
<keyword evidence="4" id="KW-1185">Reference proteome</keyword>
<dbReference type="Gene3D" id="1.10.10.2910">
    <property type="match status" value="1"/>
</dbReference>
<dbReference type="SUPFAM" id="SSF47413">
    <property type="entry name" value="lambda repressor-like DNA-binding domains"/>
    <property type="match status" value="1"/>
</dbReference>
<evidence type="ECO:0000313" key="3">
    <source>
        <dbReference type="EMBL" id="PXW67847.1"/>
    </source>
</evidence>
<dbReference type="Pfam" id="PF01381">
    <property type="entry name" value="HTH_3"/>
    <property type="match status" value="1"/>
</dbReference>
<dbReference type="CDD" id="cd00093">
    <property type="entry name" value="HTH_XRE"/>
    <property type="match status" value="1"/>
</dbReference>
<dbReference type="AlphaFoldDB" id="A0A2V3UNS2"/>
<sequence length="413" mass="45872">MSNPELARRLREARELASVSQQAAADHVGIPRTAITQIEAGNRLVSTLELSKLAELYRRSISWFLADVQQHDDDVLVALHRLAPGLQEDDGIRFQVDRCVSLCREGVNLEKILGREERPVPPVYQEPAPNSVWEAVRQGHKVADQERRRLGLGSSPLPDLAELMVDQGIWASGANLPGTMSGLFLHHPSIGMAILVNAQHPRARRRFSYAHEYAHALFDRDRVANVTTTDNRVERVEQRANAFASAFLLPAEGIDDELRQLGKGQPSRGDVLVFDAATGGSIEGQARPAPNSQTIGFQDVAYIAHRFGVSYEAATYRLKSLRRISQAESLELLTSAMQDAGRDYLRALELLDDLEGTDTPQRGTRELRSRIAHLAIEAYRRGEISRGRLLDLSKALEIEGRQLFDLAEVARSA</sequence>
<dbReference type="Gene3D" id="1.10.260.40">
    <property type="entry name" value="lambda repressor-like DNA-binding domains"/>
    <property type="match status" value="1"/>
</dbReference>
<gene>
    <name evidence="3" type="ORF">C7451_12415</name>
</gene>
<dbReference type="Pfam" id="PF06114">
    <property type="entry name" value="Peptidase_M78"/>
    <property type="match status" value="1"/>
</dbReference>
<dbReference type="PROSITE" id="PS50943">
    <property type="entry name" value="HTH_CROC1"/>
    <property type="match status" value="1"/>
</dbReference>
<proteinExistence type="inferred from homology"/>
<dbReference type="InterPro" id="IPR010982">
    <property type="entry name" value="Lambda_DNA-bd_dom_sf"/>
</dbReference>
<organism evidence="3 4">
    <name type="scientific">Blastomonas natatoria</name>
    <dbReference type="NCBI Taxonomy" id="34015"/>
    <lineage>
        <taxon>Bacteria</taxon>
        <taxon>Pseudomonadati</taxon>
        <taxon>Pseudomonadota</taxon>
        <taxon>Alphaproteobacteria</taxon>
        <taxon>Sphingomonadales</taxon>
        <taxon>Sphingomonadaceae</taxon>
        <taxon>Blastomonas</taxon>
    </lineage>
</organism>